<dbReference type="GO" id="GO:0003984">
    <property type="term" value="F:acetolactate synthase activity"/>
    <property type="evidence" value="ECO:0007669"/>
    <property type="project" value="TreeGrafter"/>
</dbReference>
<dbReference type="InterPro" id="IPR011766">
    <property type="entry name" value="TPP_enzyme_TPP-bd"/>
</dbReference>
<evidence type="ECO:0000313" key="8">
    <source>
        <dbReference type="Proteomes" id="UP000030428"/>
    </source>
</evidence>
<organism evidence="7 8">
    <name type="scientific">Candidatus Thiomargarita nelsonii</name>
    <dbReference type="NCBI Taxonomy" id="1003181"/>
    <lineage>
        <taxon>Bacteria</taxon>
        <taxon>Pseudomonadati</taxon>
        <taxon>Pseudomonadota</taxon>
        <taxon>Gammaproteobacteria</taxon>
        <taxon>Thiotrichales</taxon>
        <taxon>Thiotrichaceae</taxon>
        <taxon>Thiomargarita</taxon>
    </lineage>
</organism>
<gene>
    <name evidence="7" type="ORF">PN36_20790</name>
</gene>
<dbReference type="Pfam" id="PF02776">
    <property type="entry name" value="TPP_enzyme_N"/>
    <property type="match status" value="1"/>
</dbReference>
<dbReference type="Gene3D" id="3.40.50.1220">
    <property type="entry name" value="TPP-binding domain"/>
    <property type="match status" value="1"/>
</dbReference>
<dbReference type="GO" id="GO:0030976">
    <property type="term" value="F:thiamine pyrophosphate binding"/>
    <property type="evidence" value="ECO:0007669"/>
    <property type="project" value="InterPro"/>
</dbReference>
<dbReference type="AlphaFoldDB" id="A0A0A6PMA1"/>
<dbReference type="EMBL" id="JSZA02000091">
    <property type="protein sequence ID" value="KHD11748.1"/>
    <property type="molecule type" value="Genomic_DNA"/>
</dbReference>
<dbReference type="InterPro" id="IPR045229">
    <property type="entry name" value="TPP_enz"/>
</dbReference>
<evidence type="ECO:0000313" key="7">
    <source>
        <dbReference type="EMBL" id="KHD11748.1"/>
    </source>
</evidence>
<dbReference type="InterPro" id="IPR029035">
    <property type="entry name" value="DHS-like_NAD/FAD-binding_dom"/>
</dbReference>
<evidence type="ECO:0000259" key="6">
    <source>
        <dbReference type="Pfam" id="PF02776"/>
    </source>
</evidence>
<evidence type="ECO:0008006" key="9">
    <source>
        <dbReference type="Google" id="ProtNLM"/>
    </source>
</evidence>
<evidence type="ECO:0000259" key="5">
    <source>
        <dbReference type="Pfam" id="PF02775"/>
    </source>
</evidence>
<protein>
    <recommendedName>
        <fullName evidence="9">Thiamine pyrophosphate-binding protein</fullName>
    </recommendedName>
</protein>
<keyword evidence="2 3" id="KW-0786">Thiamine pyrophosphate</keyword>
<evidence type="ECO:0000256" key="1">
    <source>
        <dbReference type="ARBA" id="ARBA00007812"/>
    </source>
</evidence>
<dbReference type="GO" id="GO:0000287">
    <property type="term" value="F:magnesium ion binding"/>
    <property type="evidence" value="ECO:0007669"/>
    <property type="project" value="InterPro"/>
</dbReference>
<evidence type="ECO:0000256" key="2">
    <source>
        <dbReference type="ARBA" id="ARBA00023052"/>
    </source>
</evidence>
<dbReference type="InterPro" id="IPR012001">
    <property type="entry name" value="Thiamin_PyroP_enz_TPP-bd_dom"/>
</dbReference>
<evidence type="ECO:0000256" key="3">
    <source>
        <dbReference type="RuleBase" id="RU362132"/>
    </source>
</evidence>
<dbReference type="PANTHER" id="PTHR18968:SF120">
    <property type="entry name" value="ACETOLACTATE SYNTHASE LARGE SUBUNIT"/>
    <property type="match status" value="1"/>
</dbReference>
<dbReference type="GO" id="GO:0005948">
    <property type="term" value="C:acetolactate synthase complex"/>
    <property type="evidence" value="ECO:0007669"/>
    <property type="project" value="TreeGrafter"/>
</dbReference>
<comment type="similarity">
    <text evidence="1 3">Belongs to the TPP enzyme family.</text>
</comment>
<dbReference type="GO" id="GO:0050660">
    <property type="term" value="F:flavin adenine dinucleotide binding"/>
    <property type="evidence" value="ECO:0007669"/>
    <property type="project" value="TreeGrafter"/>
</dbReference>
<dbReference type="SUPFAM" id="SSF52518">
    <property type="entry name" value="Thiamin diphosphate-binding fold (THDP-binding)"/>
    <property type="match status" value="2"/>
</dbReference>
<dbReference type="Gene3D" id="3.40.50.970">
    <property type="match status" value="2"/>
</dbReference>
<comment type="caution">
    <text evidence="7">The sequence shown here is derived from an EMBL/GenBank/DDBJ whole genome shotgun (WGS) entry which is preliminary data.</text>
</comment>
<dbReference type="Pfam" id="PF02775">
    <property type="entry name" value="TPP_enzyme_C"/>
    <property type="match status" value="1"/>
</dbReference>
<dbReference type="Proteomes" id="UP000030428">
    <property type="component" value="Unassembled WGS sequence"/>
</dbReference>
<accession>A0A0A6PMA1</accession>
<feature type="domain" description="Thiamine pyrophosphate enzyme central" evidence="4">
    <location>
        <begin position="196"/>
        <end position="331"/>
    </location>
</feature>
<dbReference type="InterPro" id="IPR012000">
    <property type="entry name" value="Thiamin_PyroP_enz_cen_dom"/>
</dbReference>
<reference evidence="7 8" key="1">
    <citation type="journal article" date="2016" name="Front. Microbiol.">
        <title>Single-Cell (Meta-)Genomics of a Dimorphic Candidatus Thiomargarita nelsonii Reveals Genomic Plasticity.</title>
        <authorList>
            <person name="Flood B.E."/>
            <person name="Fliss P."/>
            <person name="Jones D.S."/>
            <person name="Dick G.J."/>
            <person name="Jain S."/>
            <person name="Kaster A.K."/>
            <person name="Winkel M."/>
            <person name="Mussmann M."/>
            <person name="Bailey J."/>
        </authorList>
    </citation>
    <scope>NUCLEOTIDE SEQUENCE [LARGE SCALE GENOMIC DNA]</scope>
    <source>
        <strain evidence="7">Hydrate Ridge</strain>
    </source>
</reference>
<dbReference type="GO" id="GO:0009099">
    <property type="term" value="P:L-valine biosynthetic process"/>
    <property type="evidence" value="ECO:0007669"/>
    <property type="project" value="TreeGrafter"/>
</dbReference>
<evidence type="ECO:0000259" key="4">
    <source>
        <dbReference type="Pfam" id="PF00205"/>
    </source>
</evidence>
<sequence length="545" mass="60477">MIQTGGEILFRSLNENGINMVTGVPGGPLVPFINAIRTHHEQSHNFRNIVSTHETLATLTASTFGRFNRWPGVAYVSRKGGADNATLGITQAQMHGDPLIVIVGQKPPNLRGPFDIQATDIQADFAHRVKRVIKLTEAGEIPEMINLAIRESINGRPGVVLVEAPAHVLATDISGPIPIPTVSARNVLEPETAQVRAFLNALRQSRKPLVIVGHIALFESAQEEIKRFVNAIGAMVLLPFRQENLYPWHDVAFGGSFQPRLSIEPAMDEMIQTCDSLFILGDAFNDVTTGKYTLFRDLKTIVHCYPQASLAKTIYPQKIDLTTNLRPLLEQVNQEIAHAPQLVDETWRAKRKEWHAERLQFMEGPHWPTTETLDMPAIWRYLATFPQATYIRGAGNYDNAHIRYLRTENSFGTFSGDMGYALGAVLGLSLTEPYQKGEKIAVALAGDGEAGMFLLPALLTARQYNLPAKFFVFNDGQYTEIAKEIGHSFGMELSGADLLGIGQAKVPYIERVSRMSQVKPAIQSAYQTQHAPYVIEFNLVADRKR</sequence>
<dbReference type="Pfam" id="PF00205">
    <property type="entry name" value="TPP_enzyme_M"/>
    <property type="match status" value="1"/>
</dbReference>
<dbReference type="InterPro" id="IPR029061">
    <property type="entry name" value="THDP-binding"/>
</dbReference>
<dbReference type="CDD" id="cd07035">
    <property type="entry name" value="TPP_PYR_POX_like"/>
    <property type="match status" value="1"/>
</dbReference>
<name>A0A0A6PMA1_9GAMM</name>
<dbReference type="SUPFAM" id="SSF52467">
    <property type="entry name" value="DHS-like NAD/FAD-binding domain"/>
    <property type="match status" value="1"/>
</dbReference>
<keyword evidence="8" id="KW-1185">Reference proteome</keyword>
<dbReference type="PANTHER" id="PTHR18968">
    <property type="entry name" value="THIAMINE PYROPHOSPHATE ENZYMES"/>
    <property type="match status" value="1"/>
</dbReference>
<proteinExistence type="inferred from homology"/>
<feature type="domain" description="Thiamine pyrophosphate enzyme N-terminal TPP-binding" evidence="6">
    <location>
        <begin position="4"/>
        <end position="112"/>
    </location>
</feature>
<feature type="domain" description="Thiamine pyrophosphate enzyme TPP-binding" evidence="5">
    <location>
        <begin position="395"/>
        <end position="536"/>
    </location>
</feature>
<dbReference type="CDD" id="cd00568">
    <property type="entry name" value="TPP_enzymes"/>
    <property type="match status" value="1"/>
</dbReference>
<dbReference type="GO" id="GO:0009097">
    <property type="term" value="P:isoleucine biosynthetic process"/>
    <property type="evidence" value="ECO:0007669"/>
    <property type="project" value="TreeGrafter"/>
</dbReference>